<evidence type="ECO:0000313" key="4">
    <source>
        <dbReference type="EMBL" id="KAG0723951.1"/>
    </source>
</evidence>
<name>A0A8J4YHT2_CHIOP</name>
<dbReference type="GO" id="GO:0006915">
    <property type="term" value="P:apoptotic process"/>
    <property type="evidence" value="ECO:0007669"/>
    <property type="project" value="UniProtKB-KW"/>
</dbReference>
<evidence type="ECO:0000256" key="1">
    <source>
        <dbReference type="ARBA" id="ARBA00009515"/>
    </source>
</evidence>
<dbReference type="InterPro" id="IPR016024">
    <property type="entry name" value="ARM-type_fold"/>
</dbReference>
<gene>
    <name evidence="4" type="primary">api5-a</name>
    <name evidence="4" type="ORF">GWK47_041675</name>
</gene>
<feature type="compositionally biased region" description="Acidic residues" evidence="3">
    <location>
        <begin position="512"/>
        <end position="543"/>
    </location>
</feature>
<reference evidence="4" key="1">
    <citation type="submission" date="2020-07" db="EMBL/GenBank/DDBJ databases">
        <title>The High-quality genome of the commercially important snow crab, Chionoecetes opilio.</title>
        <authorList>
            <person name="Jeong J.-H."/>
            <person name="Ryu S."/>
        </authorList>
    </citation>
    <scope>NUCLEOTIDE SEQUENCE</scope>
    <source>
        <strain evidence="4">MADBK_172401_WGS</strain>
        <tissue evidence="4">Digestive gland</tissue>
    </source>
</reference>
<comment type="caution">
    <text evidence="4">The sequence shown here is derived from an EMBL/GenBank/DDBJ whole genome shotgun (WGS) entry which is preliminary data.</text>
</comment>
<feature type="region of interest" description="Disordered" evidence="3">
    <location>
        <begin position="509"/>
        <end position="580"/>
    </location>
</feature>
<evidence type="ECO:0000256" key="3">
    <source>
        <dbReference type="SAM" id="MobiDB-lite"/>
    </source>
</evidence>
<dbReference type="InterPro" id="IPR008383">
    <property type="entry name" value="API5"/>
</dbReference>
<protein>
    <submittedName>
        <fullName evidence="4">Apoptosis inhibitor 5-A</fullName>
    </submittedName>
</protein>
<dbReference type="GO" id="GO:0043066">
    <property type="term" value="P:negative regulation of apoptotic process"/>
    <property type="evidence" value="ECO:0007669"/>
    <property type="project" value="TreeGrafter"/>
</dbReference>
<comment type="similarity">
    <text evidence="1">Belongs to the API5 family.</text>
</comment>
<dbReference type="GO" id="GO:0005634">
    <property type="term" value="C:nucleus"/>
    <property type="evidence" value="ECO:0007669"/>
    <property type="project" value="TreeGrafter"/>
</dbReference>
<dbReference type="AlphaFoldDB" id="A0A8J4YHT2"/>
<proteinExistence type="inferred from homology"/>
<sequence>MTSVERLYALYNTIDEAKDKAGEHEAEFVEILGGVKGGAGERRLTSQFIAHFFSHFPSLQEQALNSLFDLCEDEDVTIRKQAIRDLPSLCKGRTELVPKVADILAQLQQVEDQAELSIVHNSLATLLKTDAKGTLTGLFYQIQHSEDELVRERSIRFVHAKLRSLGAAVFTTQMEALILSEAKKVLQAASSEDEFTLMMSTLRDLKCCQSVKGYQQLVDLVTEQVDLTQALDPADLESVHRLISCTKQALPYFSSQVRSTVYVEYMWKEVVPVVEQIETTLSEGGSQGAQILDLLKIIAELVPNAGNLEDVAAKVLVVFEKLLEVMPLPPEGDAATEALEGGVSLEFSRVECLLFTFHQLAKHQTEFLADDPDRLKDFRIRLQYFARVSQAYQKRLREALANKSGEELKTDENKIKLIALKTTANINVLIKDLFHQPPSYKANIVLSWKPASSGVRAAAHSNGTEKRHPPITFEGPSPAKSMKGERQIYAPPRDKYSQRAGQYCECVAKEPVEEEETSEEEEETSEEEEDPSAAEVVGEEDEGSVTRRVAGRPTEGASGGGGEASAATERHKRLTVDPPV</sequence>
<dbReference type="OrthoDB" id="19224at2759"/>
<dbReference type="Pfam" id="PF05918">
    <property type="entry name" value="API5"/>
    <property type="match status" value="1"/>
</dbReference>
<evidence type="ECO:0000256" key="2">
    <source>
        <dbReference type="ARBA" id="ARBA00022703"/>
    </source>
</evidence>
<dbReference type="PANTHER" id="PTHR12758:SF19">
    <property type="entry name" value="APOPTOSIS INHIBITOR 5"/>
    <property type="match status" value="1"/>
</dbReference>
<keyword evidence="5" id="KW-1185">Reference proteome</keyword>
<dbReference type="EMBL" id="JACEEZ010007579">
    <property type="protein sequence ID" value="KAG0723951.1"/>
    <property type="molecule type" value="Genomic_DNA"/>
</dbReference>
<accession>A0A8J4YHT2</accession>
<keyword evidence="2" id="KW-0053">Apoptosis</keyword>
<dbReference type="Proteomes" id="UP000770661">
    <property type="component" value="Unassembled WGS sequence"/>
</dbReference>
<feature type="region of interest" description="Disordered" evidence="3">
    <location>
        <begin position="457"/>
        <end position="484"/>
    </location>
</feature>
<dbReference type="SUPFAM" id="SSF48371">
    <property type="entry name" value="ARM repeat"/>
    <property type="match status" value="1"/>
</dbReference>
<dbReference type="GO" id="GO:0003723">
    <property type="term" value="F:RNA binding"/>
    <property type="evidence" value="ECO:0007669"/>
    <property type="project" value="TreeGrafter"/>
</dbReference>
<evidence type="ECO:0000313" key="5">
    <source>
        <dbReference type="Proteomes" id="UP000770661"/>
    </source>
</evidence>
<dbReference type="PANTHER" id="PTHR12758">
    <property type="entry name" value="APOPTOSIS INHIBITOR 5-RELATED"/>
    <property type="match status" value="1"/>
</dbReference>
<organism evidence="4 5">
    <name type="scientific">Chionoecetes opilio</name>
    <name type="common">Atlantic snow crab</name>
    <name type="synonym">Cancer opilio</name>
    <dbReference type="NCBI Taxonomy" id="41210"/>
    <lineage>
        <taxon>Eukaryota</taxon>
        <taxon>Metazoa</taxon>
        <taxon>Ecdysozoa</taxon>
        <taxon>Arthropoda</taxon>
        <taxon>Crustacea</taxon>
        <taxon>Multicrustacea</taxon>
        <taxon>Malacostraca</taxon>
        <taxon>Eumalacostraca</taxon>
        <taxon>Eucarida</taxon>
        <taxon>Decapoda</taxon>
        <taxon>Pleocyemata</taxon>
        <taxon>Brachyura</taxon>
        <taxon>Eubrachyura</taxon>
        <taxon>Majoidea</taxon>
        <taxon>Majidae</taxon>
        <taxon>Chionoecetes</taxon>
    </lineage>
</organism>